<dbReference type="Gramene" id="evm.model.04.1382">
    <property type="protein sequence ID" value="cds.evm.model.04.1382"/>
    <property type="gene ID" value="evm.TU.04.1382"/>
</dbReference>
<name>A0A803PCT9_CANSA</name>
<sequence length="184" mass="21356">MPRGVRGVVAFDPLKIEFCFMKLPYVVGSNKYEVEQFLQLGFSTARIGVVNGRLCLARSYPLTNFSIYTILKVWELVNDDINNEVENWVLVYNVRVKGNVSMDNYRIIGLCPNPERDEFLFLGTSTTSYQFALYHYKIGRLGFQQHHPKIFPFDFDLTFLWNLPYVFAPIYPPIPTKIPMLPSI</sequence>
<reference evidence="1" key="2">
    <citation type="submission" date="2021-03" db="UniProtKB">
        <authorList>
            <consortium name="EnsemblPlants"/>
        </authorList>
    </citation>
    <scope>IDENTIFICATION</scope>
</reference>
<dbReference type="EnsemblPlants" id="evm.model.04.1382">
    <property type="protein sequence ID" value="cds.evm.model.04.1382"/>
    <property type="gene ID" value="evm.TU.04.1382"/>
</dbReference>
<keyword evidence="2" id="KW-1185">Reference proteome</keyword>
<dbReference type="Proteomes" id="UP000596661">
    <property type="component" value="Chromosome 4"/>
</dbReference>
<accession>A0A803PCT9</accession>
<dbReference type="AlphaFoldDB" id="A0A803PCT9"/>
<organism evidence="1 2">
    <name type="scientific">Cannabis sativa</name>
    <name type="common">Hemp</name>
    <name type="synonym">Marijuana</name>
    <dbReference type="NCBI Taxonomy" id="3483"/>
    <lineage>
        <taxon>Eukaryota</taxon>
        <taxon>Viridiplantae</taxon>
        <taxon>Streptophyta</taxon>
        <taxon>Embryophyta</taxon>
        <taxon>Tracheophyta</taxon>
        <taxon>Spermatophyta</taxon>
        <taxon>Magnoliopsida</taxon>
        <taxon>eudicotyledons</taxon>
        <taxon>Gunneridae</taxon>
        <taxon>Pentapetalae</taxon>
        <taxon>rosids</taxon>
        <taxon>fabids</taxon>
        <taxon>Rosales</taxon>
        <taxon>Cannabaceae</taxon>
        <taxon>Cannabis</taxon>
    </lineage>
</organism>
<evidence type="ECO:0000313" key="1">
    <source>
        <dbReference type="EnsemblPlants" id="cds.evm.model.04.1382"/>
    </source>
</evidence>
<reference evidence="1" key="1">
    <citation type="submission" date="2018-11" db="EMBL/GenBank/DDBJ databases">
        <authorList>
            <person name="Grassa J C."/>
        </authorList>
    </citation>
    <scope>NUCLEOTIDE SEQUENCE [LARGE SCALE GENOMIC DNA]</scope>
</reference>
<dbReference type="EMBL" id="UZAU01000388">
    <property type="status" value="NOT_ANNOTATED_CDS"/>
    <property type="molecule type" value="Genomic_DNA"/>
</dbReference>
<proteinExistence type="predicted"/>
<protein>
    <submittedName>
        <fullName evidence="1">Uncharacterized protein</fullName>
    </submittedName>
</protein>
<evidence type="ECO:0000313" key="2">
    <source>
        <dbReference type="Proteomes" id="UP000596661"/>
    </source>
</evidence>